<proteinExistence type="predicted"/>
<feature type="non-terminal residue" evidence="1">
    <location>
        <position position="1"/>
    </location>
</feature>
<dbReference type="EMBL" id="CAJVQA010005366">
    <property type="protein sequence ID" value="CAG8619089.1"/>
    <property type="molecule type" value="Genomic_DNA"/>
</dbReference>
<comment type="caution">
    <text evidence="1">The sequence shown here is derived from an EMBL/GenBank/DDBJ whole genome shotgun (WGS) entry which is preliminary data.</text>
</comment>
<evidence type="ECO:0000313" key="1">
    <source>
        <dbReference type="EMBL" id="CAG8619089.1"/>
    </source>
</evidence>
<gene>
    <name evidence="1" type="ORF">CPELLU_LOCUS7828</name>
</gene>
<dbReference type="Proteomes" id="UP000789759">
    <property type="component" value="Unassembled WGS sequence"/>
</dbReference>
<organism evidence="1 2">
    <name type="scientific">Cetraspora pellucida</name>
    <dbReference type="NCBI Taxonomy" id="1433469"/>
    <lineage>
        <taxon>Eukaryota</taxon>
        <taxon>Fungi</taxon>
        <taxon>Fungi incertae sedis</taxon>
        <taxon>Mucoromycota</taxon>
        <taxon>Glomeromycotina</taxon>
        <taxon>Glomeromycetes</taxon>
        <taxon>Diversisporales</taxon>
        <taxon>Gigasporaceae</taxon>
        <taxon>Cetraspora</taxon>
    </lineage>
</organism>
<accession>A0A9N9CYD3</accession>
<sequence length="52" mass="6376">KIFLLYDFLEDISLFEKALMHQKFGDQMLADLIIFEFWFYLSDGLVKKHDRF</sequence>
<reference evidence="1" key="1">
    <citation type="submission" date="2021-06" db="EMBL/GenBank/DDBJ databases">
        <authorList>
            <person name="Kallberg Y."/>
            <person name="Tangrot J."/>
            <person name="Rosling A."/>
        </authorList>
    </citation>
    <scope>NUCLEOTIDE SEQUENCE</scope>
    <source>
        <strain evidence="1">FL966</strain>
    </source>
</reference>
<evidence type="ECO:0000313" key="2">
    <source>
        <dbReference type="Proteomes" id="UP000789759"/>
    </source>
</evidence>
<name>A0A9N9CYD3_9GLOM</name>
<dbReference type="AlphaFoldDB" id="A0A9N9CYD3"/>
<keyword evidence="2" id="KW-1185">Reference proteome</keyword>
<protein>
    <submittedName>
        <fullName evidence="1">6707_t:CDS:1</fullName>
    </submittedName>
</protein>